<evidence type="ECO:0000313" key="3">
    <source>
        <dbReference type="Proteomes" id="UP000194933"/>
    </source>
</evidence>
<comment type="caution">
    <text evidence="2">The sequence shown here is derived from an EMBL/GenBank/DDBJ whole genome shotgun (WGS) entry which is preliminary data.</text>
</comment>
<organism evidence="2 3">
    <name type="scientific">Candidatus Enterococcus wittei</name>
    <dbReference type="NCBI Taxonomy" id="1987383"/>
    <lineage>
        <taxon>Bacteria</taxon>
        <taxon>Bacillati</taxon>
        <taxon>Bacillota</taxon>
        <taxon>Bacilli</taxon>
        <taxon>Lactobacillales</taxon>
        <taxon>Enterococcaceae</taxon>
        <taxon>Enterococcus</taxon>
    </lineage>
</organism>
<dbReference type="EMBL" id="NGMO01000001">
    <property type="protein sequence ID" value="OTP12507.1"/>
    <property type="molecule type" value="Genomic_DNA"/>
</dbReference>
<feature type="compositionally biased region" description="Low complexity" evidence="1">
    <location>
        <begin position="806"/>
        <end position="821"/>
    </location>
</feature>
<proteinExistence type="predicted"/>
<protein>
    <submittedName>
        <fullName evidence="2">Uncharacterized protein</fullName>
    </submittedName>
</protein>
<gene>
    <name evidence="2" type="ORF">A5844_000740</name>
</gene>
<sequence length="1403" mass="159470">MADNLLISDYHSLMQLTGAKILKEGEYQYPFSREDARLMGEHFWQTILEKGIATYEELRTLLIPSLIAIAQLDPDALREALATETYKEFAISTFIGYQKEGYYKLIENQELLNRLYKAYQEALLQWRRKDALAIKVAQTCIDSHGSSTPFNVIKQNYLEGSTNPCQDIDWFPPKIEARYTKLTKNVSDAYFHFDKKLIEFALNAVDKKDLEYIFSAGVQLYETFADLENEREELVEIPVTAGAPRINAILSVKEKKRTTLNLDKTDLFAAVKGNEQRIYALKQLDGEGGYTLHRVDQDPIVYLKLGLFDHKNIWKGGYQQVGNEILMGNKYFKFSVRVNRSKKLAHGAERNLLIEALGRKHSDKFYDQLYDSGNDKSDVEKLWDVAKHFIPFYDCATGIINQDTEEAVISCTIDTLLMIPVFGQITSLNMKFALGVARAFIRGGIRNVIKKSPTFLPKVAEIRKIVLTLARTIDPGFETIVGGGRLIIKRVVKFKNEFQIARKTKELLERIEVMEKARESLKKNIVMGQLNGLEVPVKGVGADLYMRVTNLETGDVFGGLFMFKGNRLEAHRPAVFTTEQLELLNNLEVKLKEKQAYFVGNNPNPNAYGSGPITTVAQEGEETKHFIRMKGKLIEVTLTTIKEHGIRLDVYARHSGKIIPVNYNGVEWYFEAPTSPFVPKEVEKKITSMLDQFETRKNPSGLSAPDEKGLMWDESGKSYIKVQDHYLSISLSKNKERYHLLKKDNSKSKIVLRFDEKNGKFRFETKLERKKENKSVLTASYHRGKSKGKSDLNKEQSRVSPGESPGTSGTSGNSKGTKNTSQEIGSKTNESGDVLASETFDRFKFGKQTGDVWNNIPPSKEKWDLWNKLRGAEVYKKPPSIRVEDSNVELPPLSKFVSEPTPIFHPNDNEARKSIVAQIKERLPIDFNFRTFAGVKANKMPDFLKPFVEDLEENLVQASDYLDAGITIFTKLSGKAILSETKEGQYLTKLFLLEGLANQEVILRETINRFLSISEKLKKFLRQSKLWEYENILIVSGDLIQQEVGSNKYLSQSTKLLPWGLVVPGDAECRIIIFADAFHINPQLIDPQLIQGCELTQSAYITLIHEITHLVSKTEDIITYPLPGKGLRISVKQQREIINNNFTAILYSEPFNAFVNQLAKELNLPTLSKDVVRQAMYNDRLLLVNFLLTDAEFTTIILRDLIEGRDFDEIIRVTRSTDNLNLEKKFMFLYFAMAFMYSYQGLERTLQLNKEKEKNSTKATDNLSTGIPSKEVPENTEIIVRTEFVEKIKDAEKKSFSDLVTTSIEKSNGTNIATGFVANRPIFAQPIQSRPKRSDLNLTTNTQEIRNNTQFVTNQQGVTEPTQHTANRSISNLINTSTEKSNNLRQTASIKSAERNNSSTLIK</sequence>
<accession>A0A2C9XS28</accession>
<keyword evidence="3" id="KW-1185">Reference proteome</keyword>
<feature type="compositionally biased region" description="Polar residues" evidence="1">
    <location>
        <begin position="822"/>
        <end position="831"/>
    </location>
</feature>
<feature type="region of interest" description="Disordered" evidence="1">
    <location>
        <begin position="1379"/>
        <end position="1403"/>
    </location>
</feature>
<feature type="region of interest" description="Disordered" evidence="1">
    <location>
        <begin position="774"/>
        <end position="832"/>
    </location>
</feature>
<reference evidence="2 3" key="1">
    <citation type="submission" date="2017-05" db="EMBL/GenBank/DDBJ databases">
        <title>The Genome Sequence of Enterococcus sp. 10A9_DIV0425.</title>
        <authorList>
            <consortium name="The Broad Institute Genomics Platform"/>
            <consortium name="The Broad Institute Genomic Center for Infectious Diseases"/>
            <person name="Earl A."/>
            <person name="Manson A."/>
            <person name="Schwartman J."/>
            <person name="Gilmore M."/>
            <person name="Abouelleil A."/>
            <person name="Cao P."/>
            <person name="Chapman S."/>
            <person name="Cusick C."/>
            <person name="Shea T."/>
            <person name="Young S."/>
            <person name="Neafsey D."/>
            <person name="Nusbaum C."/>
            <person name="Birren B."/>
        </authorList>
    </citation>
    <scope>NUCLEOTIDE SEQUENCE [LARGE SCALE GENOMIC DNA]</scope>
    <source>
        <strain evidence="2 3">10A9_DIV0425</strain>
    </source>
</reference>
<evidence type="ECO:0000256" key="1">
    <source>
        <dbReference type="SAM" id="MobiDB-lite"/>
    </source>
</evidence>
<dbReference type="Proteomes" id="UP000194933">
    <property type="component" value="Unassembled WGS sequence"/>
</dbReference>
<evidence type="ECO:0000313" key="2">
    <source>
        <dbReference type="EMBL" id="OTP12507.1"/>
    </source>
</evidence>
<name>A0A2C9XS28_9ENTE</name>
<feature type="compositionally biased region" description="Basic and acidic residues" evidence="1">
    <location>
        <begin position="788"/>
        <end position="797"/>
    </location>
</feature>